<evidence type="ECO:0000313" key="3">
    <source>
        <dbReference type="Proteomes" id="UP000253034"/>
    </source>
</evidence>
<dbReference type="InterPro" id="IPR037401">
    <property type="entry name" value="SnoaL-like"/>
</dbReference>
<dbReference type="Gene3D" id="3.10.450.50">
    <property type="match status" value="1"/>
</dbReference>
<keyword evidence="3" id="KW-1185">Reference proteome</keyword>
<proteinExistence type="predicted"/>
<dbReference type="EMBL" id="QPJT01000012">
    <property type="protein sequence ID" value="RCX16051.1"/>
    <property type="molecule type" value="Genomic_DNA"/>
</dbReference>
<sequence>MEPTFEQKVKELWDVQEIKKLMARYVYYGYGRAWENVPGMFADRDDIWIDCEGFGVFDGPKGIEKFFVEWHHSMEGDGKGMFALHLLTTDIVEVAADGKTARGLWLSPGAEGRKDAGTKEPEAFWVWGMYAIDFIKVNGEWKFWHFRIPHLLLCDYHHSWVELDRVKLGSQIANDGRPEADRSSTFEPTFFGCEKTTNMFFEPPRRYNSEEDLKDFWVKK</sequence>
<dbReference type="SUPFAM" id="SSF54427">
    <property type="entry name" value="NTF2-like"/>
    <property type="match status" value="1"/>
</dbReference>
<reference evidence="2 3" key="1">
    <citation type="submission" date="2018-07" db="EMBL/GenBank/DDBJ databases">
        <title>Genomic Encyclopedia of Type Strains, Phase IV (KMG-IV): sequencing the most valuable type-strain genomes for metagenomic binning, comparative biology and taxonomic classification.</title>
        <authorList>
            <person name="Goeker M."/>
        </authorList>
    </citation>
    <scope>NUCLEOTIDE SEQUENCE [LARGE SCALE GENOMIC DNA]</scope>
    <source>
        <strain evidence="2 3">DSM 27016</strain>
    </source>
</reference>
<dbReference type="OrthoDB" id="8217881at2"/>
<dbReference type="Pfam" id="PF13577">
    <property type="entry name" value="SnoaL_4"/>
    <property type="match status" value="1"/>
</dbReference>
<evidence type="ECO:0000313" key="2">
    <source>
        <dbReference type="EMBL" id="RCX16051.1"/>
    </source>
</evidence>
<dbReference type="AlphaFoldDB" id="A0A369B3N1"/>
<dbReference type="InterPro" id="IPR032710">
    <property type="entry name" value="NTF2-like_dom_sf"/>
</dbReference>
<accession>A0A369B3N1</accession>
<feature type="domain" description="SnoaL-like" evidence="1">
    <location>
        <begin position="11"/>
        <end position="147"/>
    </location>
</feature>
<dbReference type="RefSeq" id="WP_114297979.1">
    <property type="nucleotide sequence ID" value="NZ_QPJT01000012.1"/>
</dbReference>
<organism evidence="2 3">
    <name type="scientific">Anaerobacterium chartisolvens</name>
    <dbReference type="NCBI Taxonomy" id="1297424"/>
    <lineage>
        <taxon>Bacteria</taxon>
        <taxon>Bacillati</taxon>
        <taxon>Bacillota</taxon>
        <taxon>Clostridia</taxon>
        <taxon>Eubacteriales</taxon>
        <taxon>Oscillospiraceae</taxon>
        <taxon>Anaerobacterium</taxon>
    </lineage>
</organism>
<gene>
    <name evidence="2" type="ORF">DFR58_11232</name>
</gene>
<comment type="caution">
    <text evidence="2">The sequence shown here is derived from an EMBL/GenBank/DDBJ whole genome shotgun (WGS) entry which is preliminary data.</text>
</comment>
<name>A0A369B3N1_9FIRM</name>
<protein>
    <submittedName>
        <fullName evidence="2">SnoaL-like protein</fullName>
    </submittedName>
</protein>
<dbReference type="Proteomes" id="UP000253034">
    <property type="component" value="Unassembled WGS sequence"/>
</dbReference>
<evidence type="ECO:0000259" key="1">
    <source>
        <dbReference type="Pfam" id="PF13577"/>
    </source>
</evidence>